<accession>A0ACB6VA25</accession>
<evidence type="ECO:0000313" key="1">
    <source>
        <dbReference type="EMBL" id="KAF5102468.1"/>
    </source>
</evidence>
<dbReference type="Proteomes" id="UP000744676">
    <property type="component" value="Unassembled WGS sequence"/>
</dbReference>
<sequence>MQNLNGLNTTIASGVFDDFLPPLIQMSNPGSQWPATPSATTTPSSSSPDDFISDSSSTDTFFFDIPKPAMPGSLALRSGNNSSNNPSSSGASSYVDDFFGLSSAAPGSSGSPLLSSLEPGYQQPFLSLQHQQYQHQFHHQQQQKLPPLDAISPALTVPGSFI</sequence>
<proteinExistence type="predicted"/>
<name>A0ACB6VA25_9ASCO</name>
<dbReference type="EMBL" id="QVQA01000005">
    <property type="protein sequence ID" value="KAF5102468.1"/>
    <property type="molecule type" value="Genomic_DNA"/>
</dbReference>
<evidence type="ECO:0000313" key="2">
    <source>
        <dbReference type="Proteomes" id="UP000744676"/>
    </source>
</evidence>
<reference evidence="1 2" key="1">
    <citation type="journal article" date="2020" name="Front. Microbiol.">
        <title>Phenotypic and Genetic Characterization of the Cheese Ripening Yeast Geotrichum candidum.</title>
        <authorList>
            <person name="Perkins V."/>
            <person name="Vignola S."/>
            <person name="Lessard M.H."/>
            <person name="Plante P.L."/>
            <person name="Corbeil J."/>
            <person name="Dugat-Bony E."/>
            <person name="Frenette M."/>
            <person name="Labrie S."/>
        </authorList>
    </citation>
    <scope>NUCLEOTIDE SEQUENCE [LARGE SCALE GENOMIC DNA]</scope>
    <source>
        <strain evidence="1 2">LMA-1147</strain>
    </source>
</reference>
<comment type="caution">
    <text evidence="1">The sequence shown here is derived from an EMBL/GenBank/DDBJ whole genome shotgun (WGS) entry which is preliminary data.</text>
</comment>
<protein>
    <submittedName>
        <fullName evidence="1">Uncharacterized protein</fullName>
    </submittedName>
</protein>
<organism evidence="1 2">
    <name type="scientific">Geotrichum galactomycetum</name>
    <dbReference type="NCBI Taxonomy" id="27317"/>
    <lineage>
        <taxon>Eukaryota</taxon>
        <taxon>Fungi</taxon>
        <taxon>Dikarya</taxon>
        <taxon>Ascomycota</taxon>
        <taxon>Saccharomycotina</taxon>
        <taxon>Dipodascomycetes</taxon>
        <taxon>Dipodascales</taxon>
        <taxon>Dipodascaceae</taxon>
        <taxon>Geotrichum</taxon>
    </lineage>
</organism>
<keyword evidence="2" id="KW-1185">Reference proteome</keyword>
<gene>
    <name evidence="1" type="ORF">D0Z00_000395</name>
</gene>